<gene>
    <name evidence="8" type="ORF">M621_21450</name>
</gene>
<dbReference type="InterPro" id="IPR010998">
    <property type="entry name" value="Integrase_recombinase_N"/>
</dbReference>
<dbReference type="InterPro" id="IPR011010">
    <property type="entry name" value="DNA_brk_join_enz"/>
</dbReference>
<dbReference type="InterPro" id="IPR002104">
    <property type="entry name" value="Integrase_catalytic"/>
</dbReference>
<dbReference type="InterPro" id="IPR044068">
    <property type="entry name" value="CB"/>
</dbReference>
<feature type="domain" description="Tyr recombinase" evidence="6">
    <location>
        <begin position="121"/>
        <end position="331"/>
    </location>
</feature>
<keyword evidence="4" id="KW-0233">DNA recombination</keyword>
<name>S4YMP8_SERPL</name>
<dbReference type="Gene3D" id="1.10.443.10">
    <property type="entry name" value="Intergrase catalytic core"/>
    <property type="match status" value="1"/>
</dbReference>
<dbReference type="Pfam" id="PF00589">
    <property type="entry name" value="Phage_integrase"/>
    <property type="match status" value="1"/>
</dbReference>
<evidence type="ECO:0000256" key="5">
    <source>
        <dbReference type="PROSITE-ProRule" id="PRU01248"/>
    </source>
</evidence>
<dbReference type="PANTHER" id="PTHR30349">
    <property type="entry name" value="PHAGE INTEGRASE-RELATED"/>
    <property type="match status" value="1"/>
</dbReference>
<comment type="similarity">
    <text evidence="1">Belongs to the 'phage' integrase family.</text>
</comment>
<dbReference type="PROSITE" id="PS51900">
    <property type="entry name" value="CB"/>
    <property type="match status" value="1"/>
</dbReference>
<dbReference type="PANTHER" id="PTHR30349:SF41">
    <property type="entry name" value="INTEGRASE_RECOMBINASE PROTEIN MJ0367-RELATED"/>
    <property type="match status" value="1"/>
</dbReference>
<organism evidence="8 9">
    <name type="scientific">Serratia plymuthica S13</name>
    <dbReference type="NCBI Taxonomy" id="1348660"/>
    <lineage>
        <taxon>Bacteria</taxon>
        <taxon>Pseudomonadati</taxon>
        <taxon>Pseudomonadota</taxon>
        <taxon>Gammaproteobacteria</taxon>
        <taxon>Enterobacterales</taxon>
        <taxon>Yersiniaceae</taxon>
        <taxon>Serratia</taxon>
    </lineage>
</organism>
<dbReference type="PATRIC" id="fig|1348660.3.peg.4213"/>
<evidence type="ECO:0000313" key="8">
    <source>
        <dbReference type="EMBL" id="AGP45984.1"/>
    </source>
</evidence>
<protein>
    <submittedName>
        <fullName evidence="8">Tyrosine recombinase XerD</fullName>
    </submittedName>
</protein>
<evidence type="ECO:0000256" key="1">
    <source>
        <dbReference type="ARBA" id="ARBA00008857"/>
    </source>
</evidence>
<dbReference type="Gene3D" id="1.10.150.130">
    <property type="match status" value="1"/>
</dbReference>
<evidence type="ECO:0000256" key="4">
    <source>
        <dbReference type="ARBA" id="ARBA00023172"/>
    </source>
</evidence>
<evidence type="ECO:0000256" key="3">
    <source>
        <dbReference type="ARBA" id="ARBA00023125"/>
    </source>
</evidence>
<evidence type="ECO:0000256" key="2">
    <source>
        <dbReference type="ARBA" id="ARBA00022908"/>
    </source>
</evidence>
<dbReference type="InterPro" id="IPR050090">
    <property type="entry name" value="Tyrosine_recombinase_XerCD"/>
</dbReference>
<dbReference type="Proteomes" id="UP000014900">
    <property type="component" value="Chromosome"/>
</dbReference>
<dbReference type="AlphaFoldDB" id="S4YMP8"/>
<dbReference type="EMBL" id="CP006566">
    <property type="protein sequence ID" value="AGP45984.1"/>
    <property type="molecule type" value="Genomic_DNA"/>
</dbReference>
<dbReference type="PROSITE" id="PS51898">
    <property type="entry name" value="TYR_RECOMBINASE"/>
    <property type="match status" value="1"/>
</dbReference>
<dbReference type="GO" id="GO:0003677">
    <property type="term" value="F:DNA binding"/>
    <property type="evidence" value="ECO:0007669"/>
    <property type="project" value="UniProtKB-UniRule"/>
</dbReference>
<evidence type="ECO:0000259" key="6">
    <source>
        <dbReference type="PROSITE" id="PS51898"/>
    </source>
</evidence>
<accession>S4YMP8</accession>
<dbReference type="KEGG" id="sry:M621_21450"/>
<keyword evidence="2" id="KW-0229">DNA integration</keyword>
<dbReference type="InterPro" id="IPR013762">
    <property type="entry name" value="Integrase-like_cat_sf"/>
</dbReference>
<proteinExistence type="inferred from homology"/>
<sequence length="349" mass="40897">MFAILLFKLGEIMHKSRVMDWDTLLEEYFFSKVLRPETERSYRRVVAVFRKFIGYDTLPDEVTNRELILWRRDMLGRGLTRSTWNNKARHLRAIYNQGMKKKWLNVEENPLNETQVPPGNKRKKTLNRDQLVKVNLVLEQFEEREKLRVGKCRPCALFPVWYWRTVIDVLRSTGMRQNQLLHIRLMDVDLEANSMLLCKEGSKTHREWLVPIVSFIRERMRILVDRAIAQGAEPAGYLFDVARFLNPLGDVDSEPAIQPVRSFFTRLTKECGFKVSPHRFRHTLATEMMKSPDRNLAMVKGLLGHRSVSTTMEYVELDLKVTGQALENELSLYMDVIPARESEARLVLT</sequence>
<feature type="domain" description="Core-binding (CB)" evidence="7">
    <location>
        <begin position="19"/>
        <end position="99"/>
    </location>
</feature>
<dbReference type="SUPFAM" id="SSF56349">
    <property type="entry name" value="DNA breaking-rejoining enzymes"/>
    <property type="match status" value="1"/>
</dbReference>
<dbReference type="GO" id="GO:0015074">
    <property type="term" value="P:DNA integration"/>
    <property type="evidence" value="ECO:0007669"/>
    <property type="project" value="UniProtKB-KW"/>
</dbReference>
<keyword evidence="3 5" id="KW-0238">DNA-binding</keyword>
<evidence type="ECO:0000313" key="9">
    <source>
        <dbReference type="Proteomes" id="UP000014900"/>
    </source>
</evidence>
<reference evidence="8 9" key="1">
    <citation type="journal article" date="2013" name="Genome Announc.">
        <title>Genome Sequence of Serratia plymuthica Strain S13, an Endophyte with Germination- and Plant-Growth-Promoting Activity from the Flower of Styrian Oil Pumpkin.</title>
        <authorList>
            <person name="Muller H."/>
            <person name="Furnkranz M."/>
            <person name="Grube M."/>
            <person name="Berg G."/>
        </authorList>
    </citation>
    <scope>NUCLEOTIDE SEQUENCE [LARGE SCALE GENOMIC DNA]</scope>
    <source>
        <strain evidence="8">S13</strain>
    </source>
</reference>
<dbReference type="CDD" id="cd00397">
    <property type="entry name" value="DNA_BRE_C"/>
    <property type="match status" value="1"/>
</dbReference>
<evidence type="ECO:0000259" key="7">
    <source>
        <dbReference type="PROSITE" id="PS51900"/>
    </source>
</evidence>
<dbReference type="eggNOG" id="COG4974">
    <property type="taxonomic scope" value="Bacteria"/>
</dbReference>
<dbReference type="GO" id="GO:0006310">
    <property type="term" value="P:DNA recombination"/>
    <property type="evidence" value="ECO:0007669"/>
    <property type="project" value="UniProtKB-KW"/>
</dbReference>
<dbReference type="HOGENOM" id="CLU_045821_0_0_6"/>